<evidence type="ECO:0008006" key="3">
    <source>
        <dbReference type="Google" id="ProtNLM"/>
    </source>
</evidence>
<keyword evidence="2" id="KW-1185">Reference proteome</keyword>
<comment type="caution">
    <text evidence="1">The sequence shown here is derived from an EMBL/GenBank/DDBJ whole genome shotgun (WGS) entry which is preliminary data.</text>
</comment>
<dbReference type="EMBL" id="JAULSN010000001">
    <property type="protein sequence ID" value="KAK3383191.1"/>
    <property type="molecule type" value="Genomic_DNA"/>
</dbReference>
<evidence type="ECO:0000313" key="2">
    <source>
        <dbReference type="Proteomes" id="UP001287356"/>
    </source>
</evidence>
<protein>
    <recommendedName>
        <fullName evidence="3">DUF3237 domain-containing protein</fullName>
    </recommendedName>
</protein>
<evidence type="ECO:0000313" key="1">
    <source>
        <dbReference type="EMBL" id="KAK3383191.1"/>
    </source>
</evidence>
<accession>A0AAE0NKF6</accession>
<proteinExistence type="predicted"/>
<sequence>MAGFPKLIPAFTAQIAIKAPNYVGPTAAGATLTHVEIIPGAGSIRAEAGYGIALDAVFAHGADYIKMDPDGRHVRLEVQSVVKDGPTGAFVRFNYTGTIFLGGPGGKVLKGEPDAKTTDFGEAFTHVVFESGHPELAALQAKVYVSSGRFIVEPGKPVIVEYKISEVVA</sequence>
<dbReference type="Pfam" id="PF11578">
    <property type="entry name" value="DUF3237"/>
    <property type="match status" value="1"/>
</dbReference>
<reference evidence="1" key="2">
    <citation type="submission" date="2023-06" db="EMBL/GenBank/DDBJ databases">
        <authorList>
            <consortium name="Lawrence Berkeley National Laboratory"/>
            <person name="Haridas S."/>
            <person name="Hensen N."/>
            <person name="Bonometti L."/>
            <person name="Westerberg I."/>
            <person name="Brannstrom I.O."/>
            <person name="Guillou S."/>
            <person name="Cros-Aarteil S."/>
            <person name="Calhoun S."/>
            <person name="Kuo A."/>
            <person name="Mondo S."/>
            <person name="Pangilinan J."/>
            <person name="Riley R."/>
            <person name="Labutti K."/>
            <person name="Andreopoulos B."/>
            <person name="Lipzen A."/>
            <person name="Chen C."/>
            <person name="Yanf M."/>
            <person name="Daum C."/>
            <person name="Ng V."/>
            <person name="Clum A."/>
            <person name="Steindorff A."/>
            <person name="Ohm R."/>
            <person name="Martin F."/>
            <person name="Silar P."/>
            <person name="Natvig D."/>
            <person name="Lalanne C."/>
            <person name="Gautier V."/>
            <person name="Ament-Velasquez S.L."/>
            <person name="Kruys A."/>
            <person name="Hutchinson M.I."/>
            <person name="Powell A.J."/>
            <person name="Barry K."/>
            <person name="Miller A.N."/>
            <person name="Grigoriev I.V."/>
            <person name="Debuchy R."/>
            <person name="Gladieux P."/>
            <person name="Thoren M.H."/>
            <person name="Johannesson H."/>
        </authorList>
    </citation>
    <scope>NUCLEOTIDE SEQUENCE</scope>
    <source>
        <strain evidence="1">CBS 958.72</strain>
    </source>
</reference>
<dbReference type="Gene3D" id="2.40.160.20">
    <property type="match status" value="1"/>
</dbReference>
<gene>
    <name evidence="1" type="ORF">B0T24DRAFT_587867</name>
</gene>
<organism evidence="1 2">
    <name type="scientific">Lasiosphaeria ovina</name>
    <dbReference type="NCBI Taxonomy" id="92902"/>
    <lineage>
        <taxon>Eukaryota</taxon>
        <taxon>Fungi</taxon>
        <taxon>Dikarya</taxon>
        <taxon>Ascomycota</taxon>
        <taxon>Pezizomycotina</taxon>
        <taxon>Sordariomycetes</taxon>
        <taxon>Sordariomycetidae</taxon>
        <taxon>Sordariales</taxon>
        <taxon>Lasiosphaeriaceae</taxon>
        <taxon>Lasiosphaeria</taxon>
    </lineage>
</organism>
<dbReference type="Proteomes" id="UP001287356">
    <property type="component" value="Unassembled WGS sequence"/>
</dbReference>
<name>A0AAE0NKF6_9PEZI</name>
<dbReference type="AlphaFoldDB" id="A0AAE0NKF6"/>
<reference evidence="1" key="1">
    <citation type="journal article" date="2023" name="Mol. Phylogenet. Evol.">
        <title>Genome-scale phylogeny and comparative genomics of the fungal order Sordariales.</title>
        <authorList>
            <person name="Hensen N."/>
            <person name="Bonometti L."/>
            <person name="Westerberg I."/>
            <person name="Brannstrom I.O."/>
            <person name="Guillou S."/>
            <person name="Cros-Aarteil S."/>
            <person name="Calhoun S."/>
            <person name="Haridas S."/>
            <person name="Kuo A."/>
            <person name="Mondo S."/>
            <person name="Pangilinan J."/>
            <person name="Riley R."/>
            <person name="LaButti K."/>
            <person name="Andreopoulos B."/>
            <person name="Lipzen A."/>
            <person name="Chen C."/>
            <person name="Yan M."/>
            <person name="Daum C."/>
            <person name="Ng V."/>
            <person name="Clum A."/>
            <person name="Steindorff A."/>
            <person name="Ohm R.A."/>
            <person name="Martin F."/>
            <person name="Silar P."/>
            <person name="Natvig D.O."/>
            <person name="Lalanne C."/>
            <person name="Gautier V."/>
            <person name="Ament-Velasquez S.L."/>
            <person name="Kruys A."/>
            <person name="Hutchinson M.I."/>
            <person name="Powell A.J."/>
            <person name="Barry K."/>
            <person name="Miller A.N."/>
            <person name="Grigoriev I.V."/>
            <person name="Debuchy R."/>
            <person name="Gladieux P."/>
            <person name="Hiltunen Thoren M."/>
            <person name="Johannesson H."/>
        </authorList>
    </citation>
    <scope>NUCLEOTIDE SEQUENCE</scope>
    <source>
        <strain evidence="1">CBS 958.72</strain>
    </source>
</reference>